<reference evidence="2" key="1">
    <citation type="journal article" date="2014" name="Int. J. Syst. Evol. Microbiol.">
        <title>Complete genome of a new Firmicutes species belonging to the dominant human colonic microbiota ('Ruminococcus bicirculans') reveals two chromosomes and a selective capacity to utilize plant glucans.</title>
        <authorList>
            <consortium name="NISC Comparative Sequencing Program"/>
            <person name="Wegmann U."/>
            <person name="Louis P."/>
            <person name="Goesmann A."/>
            <person name="Henrissat B."/>
            <person name="Duncan S.H."/>
            <person name="Flint H.J."/>
        </authorList>
    </citation>
    <scope>NUCLEOTIDE SEQUENCE</scope>
    <source>
        <strain evidence="2">NBRC 108216</strain>
    </source>
</reference>
<reference evidence="2" key="2">
    <citation type="submission" date="2023-01" db="EMBL/GenBank/DDBJ databases">
        <title>Draft genome sequence of Algimonas porphyrae strain NBRC 108216.</title>
        <authorList>
            <person name="Sun Q."/>
            <person name="Mori K."/>
        </authorList>
    </citation>
    <scope>NUCLEOTIDE SEQUENCE</scope>
    <source>
        <strain evidence="2">NBRC 108216</strain>
    </source>
</reference>
<sequence length="68" mass="7930">MWRLAVAMLLYPLALAGLIWIGWTGKPVWWAVILLFVVLLVDRSWWLFIRGGFDLAKKKRPRRGPPGR</sequence>
<keyword evidence="3" id="KW-1185">Reference proteome</keyword>
<evidence type="ECO:0000313" key="3">
    <source>
        <dbReference type="Proteomes" id="UP001161390"/>
    </source>
</evidence>
<keyword evidence="1" id="KW-0472">Membrane</keyword>
<comment type="caution">
    <text evidence="2">The sequence shown here is derived from an EMBL/GenBank/DDBJ whole genome shotgun (WGS) entry which is preliminary data.</text>
</comment>
<keyword evidence="1" id="KW-1133">Transmembrane helix</keyword>
<accession>A0ABQ5UXS4</accession>
<name>A0ABQ5UXS4_9PROT</name>
<keyword evidence="1" id="KW-0812">Transmembrane</keyword>
<organism evidence="2 3">
    <name type="scientific">Algimonas porphyrae</name>
    <dbReference type="NCBI Taxonomy" id="1128113"/>
    <lineage>
        <taxon>Bacteria</taxon>
        <taxon>Pseudomonadati</taxon>
        <taxon>Pseudomonadota</taxon>
        <taxon>Alphaproteobacteria</taxon>
        <taxon>Maricaulales</taxon>
        <taxon>Robiginitomaculaceae</taxon>
        <taxon>Algimonas</taxon>
    </lineage>
</organism>
<evidence type="ECO:0000256" key="1">
    <source>
        <dbReference type="SAM" id="Phobius"/>
    </source>
</evidence>
<proteinExistence type="predicted"/>
<feature type="transmembrane region" description="Helical" evidence="1">
    <location>
        <begin position="5"/>
        <end position="23"/>
    </location>
</feature>
<dbReference type="EMBL" id="BSNJ01000001">
    <property type="protein sequence ID" value="GLQ19358.1"/>
    <property type="molecule type" value="Genomic_DNA"/>
</dbReference>
<dbReference type="Proteomes" id="UP001161390">
    <property type="component" value="Unassembled WGS sequence"/>
</dbReference>
<evidence type="ECO:0000313" key="2">
    <source>
        <dbReference type="EMBL" id="GLQ19358.1"/>
    </source>
</evidence>
<gene>
    <name evidence="2" type="ORF">GCM10007854_03130</name>
</gene>
<feature type="transmembrane region" description="Helical" evidence="1">
    <location>
        <begin position="29"/>
        <end position="53"/>
    </location>
</feature>
<protein>
    <submittedName>
        <fullName evidence="2">Uncharacterized protein</fullName>
    </submittedName>
</protein>